<sequence length="56" mass="6422">MIILKLIAFLVVAITSISVILYRTYVMLNKRYDKKERLSAAIELTLIASFIILMFG</sequence>
<feature type="transmembrane region" description="Helical" evidence="1">
    <location>
        <begin position="38"/>
        <end position="55"/>
    </location>
</feature>
<dbReference type="RefSeq" id="WP_230140247.1">
    <property type="nucleotide sequence ID" value="NZ_CAKJVF010000037.1"/>
</dbReference>
<evidence type="ECO:0000256" key="1">
    <source>
        <dbReference type="SAM" id="Phobius"/>
    </source>
</evidence>
<proteinExistence type="predicted"/>
<organism evidence="2 3">
    <name type="scientific">Clostridium neonatale</name>
    <dbReference type="NCBI Taxonomy" id="137838"/>
    <lineage>
        <taxon>Bacteria</taxon>
        <taxon>Bacillati</taxon>
        <taxon>Bacillota</taxon>
        <taxon>Clostridia</taxon>
        <taxon>Eubacteriales</taxon>
        <taxon>Clostridiaceae</taxon>
        <taxon>Clostridium</taxon>
    </lineage>
</organism>
<keyword evidence="1" id="KW-0812">Transmembrane</keyword>
<name>A0AAD1YHU2_9CLOT</name>
<evidence type="ECO:0000313" key="3">
    <source>
        <dbReference type="Proteomes" id="UP001189143"/>
    </source>
</evidence>
<accession>A0AAD1YHU2</accession>
<evidence type="ECO:0000313" key="2">
    <source>
        <dbReference type="EMBL" id="CAI3667787.1"/>
    </source>
</evidence>
<keyword evidence="1" id="KW-0472">Membrane</keyword>
<dbReference type="EMBL" id="CAMTCP010000266">
    <property type="protein sequence ID" value="CAI3667787.1"/>
    <property type="molecule type" value="Genomic_DNA"/>
</dbReference>
<keyword evidence="1" id="KW-1133">Transmembrane helix</keyword>
<feature type="transmembrane region" description="Helical" evidence="1">
    <location>
        <begin position="6"/>
        <end position="26"/>
    </location>
</feature>
<gene>
    <name evidence="2" type="ORF">CNEO2_660030</name>
</gene>
<comment type="caution">
    <text evidence="2">The sequence shown here is derived from an EMBL/GenBank/DDBJ whole genome shotgun (WGS) entry which is preliminary data.</text>
</comment>
<dbReference type="Proteomes" id="UP001189143">
    <property type="component" value="Unassembled WGS sequence"/>
</dbReference>
<reference evidence="2" key="1">
    <citation type="submission" date="2022-10" db="EMBL/GenBank/DDBJ databases">
        <authorList>
            <person name="Aires J."/>
            <person name="Mesa V."/>
        </authorList>
    </citation>
    <scope>NUCLEOTIDE SEQUENCE</scope>
    <source>
        <strain evidence="2">Clostridium neonatale JD116</strain>
    </source>
</reference>
<protein>
    <submittedName>
        <fullName evidence="2">Uncharacterized protein</fullName>
    </submittedName>
</protein>
<dbReference type="AlphaFoldDB" id="A0AAD1YHU2"/>